<dbReference type="OrthoDB" id="10257948at2759"/>
<dbReference type="AlphaFoldDB" id="M3HJ92"/>
<keyword evidence="4" id="KW-1185">Reference proteome</keyword>
<dbReference type="Proteomes" id="UP000011777">
    <property type="component" value="Unassembled WGS sequence"/>
</dbReference>
<feature type="compositionally biased region" description="Basic and acidic residues" evidence="1">
    <location>
        <begin position="1"/>
        <end position="12"/>
    </location>
</feature>
<evidence type="ECO:0000256" key="1">
    <source>
        <dbReference type="SAM" id="MobiDB-lite"/>
    </source>
</evidence>
<feature type="domain" description="Thioredoxin" evidence="2">
    <location>
        <begin position="76"/>
        <end position="155"/>
    </location>
</feature>
<name>M3HJ92_CANMX</name>
<feature type="region of interest" description="Disordered" evidence="1">
    <location>
        <begin position="1"/>
        <end position="20"/>
    </location>
</feature>
<protein>
    <recommendedName>
        <fullName evidence="2">Thioredoxin domain-containing protein</fullName>
    </recommendedName>
</protein>
<comment type="caution">
    <text evidence="3">The sequence shown here is derived from an EMBL/GenBank/DDBJ whole genome shotgun (WGS) entry which is preliminary data.</text>
</comment>
<dbReference type="PANTHER" id="PTHR21148">
    <property type="entry name" value="THIOREDOXIN DOMAIN-CONTAINING PROTEIN 9"/>
    <property type="match status" value="1"/>
</dbReference>
<dbReference type="SUPFAM" id="SSF52833">
    <property type="entry name" value="Thioredoxin-like"/>
    <property type="match status" value="1"/>
</dbReference>
<dbReference type="eggNOG" id="KOG1672">
    <property type="taxonomic scope" value="Eukaryota"/>
</dbReference>
<evidence type="ECO:0000313" key="3">
    <source>
        <dbReference type="EMBL" id="EMG47437.1"/>
    </source>
</evidence>
<proteinExistence type="predicted"/>
<dbReference type="InterPro" id="IPR036249">
    <property type="entry name" value="Thioredoxin-like_sf"/>
</dbReference>
<dbReference type="OMA" id="FEGLCWD"/>
<dbReference type="EMBL" id="AOGT01001573">
    <property type="protein sequence ID" value="EMG47437.1"/>
    <property type="molecule type" value="Genomic_DNA"/>
</dbReference>
<organism evidence="3 4">
    <name type="scientific">Candida maltosa (strain Xu316)</name>
    <name type="common">Yeast</name>
    <dbReference type="NCBI Taxonomy" id="1245528"/>
    <lineage>
        <taxon>Eukaryota</taxon>
        <taxon>Fungi</taxon>
        <taxon>Dikarya</taxon>
        <taxon>Ascomycota</taxon>
        <taxon>Saccharomycotina</taxon>
        <taxon>Pichiomycetes</taxon>
        <taxon>Debaryomycetaceae</taxon>
        <taxon>Candida/Lodderomyces clade</taxon>
        <taxon>Candida</taxon>
    </lineage>
</organism>
<dbReference type="InterPro" id="IPR013766">
    <property type="entry name" value="Thioredoxin_domain"/>
</dbReference>
<dbReference type="Pfam" id="PF00085">
    <property type="entry name" value="Thioredoxin"/>
    <property type="match status" value="1"/>
</dbReference>
<dbReference type="Gene3D" id="3.40.30.10">
    <property type="entry name" value="Glutaredoxin"/>
    <property type="match status" value="1"/>
</dbReference>
<dbReference type="STRING" id="1245528.M3HJ92"/>
<sequence length="198" mass="23521">MKDKSTVHKDESIDNDDTSSLDENELIDFLENETDEYLIKFREERIQQLSNEFKSINHNNNDDDVIDFTNEKQLIDKTITSEKCLIHFYHINFTQCEIMKNLLSQLKKKFPYLEVYSINVDNCPFLIHKLSIKILPVLIFYNFGKEFNRLIGFNKIQPNLSSLENYLYQLNIINKDSLVNHQQQQQVLSDEESDLDIY</sequence>
<gene>
    <name evidence="3" type="ORF">G210_2232</name>
</gene>
<accession>M3HJ92</accession>
<evidence type="ECO:0000259" key="2">
    <source>
        <dbReference type="Pfam" id="PF00085"/>
    </source>
</evidence>
<dbReference type="HOGENOM" id="CLU_072378_0_0_1"/>
<evidence type="ECO:0000313" key="4">
    <source>
        <dbReference type="Proteomes" id="UP000011777"/>
    </source>
</evidence>
<reference evidence="3 4" key="1">
    <citation type="submission" date="2013-02" db="EMBL/GenBank/DDBJ databases">
        <title>Genome sequence of Candida maltosa Xu316, a potential industrial strain for xylitol and ethanol production.</title>
        <authorList>
            <person name="Yu J."/>
            <person name="Wang Q."/>
            <person name="Geng X."/>
            <person name="Bao W."/>
            <person name="He P."/>
            <person name="Cai J."/>
        </authorList>
    </citation>
    <scope>NUCLEOTIDE SEQUENCE [LARGE SCALE GENOMIC DNA]</scope>
    <source>
        <strain evidence="4">Xu316</strain>
    </source>
</reference>